<dbReference type="RefSeq" id="WP_379707168.1">
    <property type="nucleotide sequence ID" value="NZ_JBHSCZ010000001.1"/>
</dbReference>
<evidence type="ECO:0000259" key="1">
    <source>
        <dbReference type="Pfam" id="PF13392"/>
    </source>
</evidence>
<sequence length="212" mass="24527">MNVETINGWSSEDIDFLKSKYADEYTSVIADHLKRSVRTIYKVAYKMGLKKSEAFKKMELARQGERLKVIGYSHRRRPGFVPANKGIKMCPDVYEKSKHTFFKKGHIPANSLKLGTEVIRKIKGREYVKIKIAESTKLVFKHVYIWEQAHGKIPKGNFIVFIDGDSKNVVIENLKMISREENMLRNSKHHIPAEIIPTLALINKLKKKIDEK</sequence>
<keyword evidence="2" id="KW-0378">Hydrolase</keyword>
<dbReference type="GO" id="GO:0016787">
    <property type="term" value="F:hydrolase activity"/>
    <property type="evidence" value="ECO:0007669"/>
    <property type="project" value="UniProtKB-KW"/>
</dbReference>
<dbReference type="GO" id="GO:0004519">
    <property type="term" value="F:endonuclease activity"/>
    <property type="evidence" value="ECO:0007669"/>
    <property type="project" value="UniProtKB-KW"/>
</dbReference>
<evidence type="ECO:0000313" key="2">
    <source>
        <dbReference type="EMBL" id="MFC4261947.1"/>
    </source>
</evidence>
<dbReference type="SUPFAM" id="SSF54060">
    <property type="entry name" value="His-Me finger endonucleases"/>
    <property type="match status" value="1"/>
</dbReference>
<dbReference type="EMBL" id="JBHSCZ010000001">
    <property type="protein sequence ID" value="MFC4261947.1"/>
    <property type="molecule type" value="Genomic_DNA"/>
</dbReference>
<dbReference type="InterPro" id="IPR003615">
    <property type="entry name" value="HNH_nuc"/>
</dbReference>
<proteinExistence type="predicted"/>
<name>A0ABV8QQQ5_9BACT</name>
<evidence type="ECO:0000313" key="3">
    <source>
        <dbReference type="Proteomes" id="UP001595907"/>
    </source>
</evidence>
<protein>
    <submittedName>
        <fullName evidence="2">HNH endonuclease signature motif containing protein</fullName>
        <ecNumber evidence="2">3.1.-.-</ecNumber>
    </submittedName>
</protein>
<keyword evidence="2" id="KW-0255">Endonuclease</keyword>
<dbReference type="Proteomes" id="UP001595907">
    <property type="component" value="Unassembled WGS sequence"/>
</dbReference>
<reference evidence="3" key="1">
    <citation type="journal article" date="2019" name="Int. J. Syst. Evol. Microbiol.">
        <title>The Global Catalogue of Microorganisms (GCM) 10K type strain sequencing project: providing services to taxonomists for standard genome sequencing and annotation.</title>
        <authorList>
            <consortium name="The Broad Institute Genomics Platform"/>
            <consortium name="The Broad Institute Genome Sequencing Center for Infectious Disease"/>
            <person name="Wu L."/>
            <person name="Ma J."/>
        </authorList>
    </citation>
    <scope>NUCLEOTIDE SEQUENCE [LARGE SCALE GENOMIC DNA]</scope>
    <source>
        <strain evidence="3">CECT 8289</strain>
    </source>
</reference>
<accession>A0ABV8QQQ5</accession>
<keyword evidence="3" id="KW-1185">Reference proteome</keyword>
<gene>
    <name evidence="2" type="ORF">ACFOWM_03590</name>
</gene>
<keyword evidence="2" id="KW-0540">Nuclease</keyword>
<dbReference type="Pfam" id="PF13392">
    <property type="entry name" value="HNH_3"/>
    <property type="match status" value="1"/>
</dbReference>
<organism evidence="2 3">
    <name type="scientific">Ferruginibacter yonginensis</name>
    <dbReference type="NCBI Taxonomy" id="1310416"/>
    <lineage>
        <taxon>Bacteria</taxon>
        <taxon>Pseudomonadati</taxon>
        <taxon>Bacteroidota</taxon>
        <taxon>Chitinophagia</taxon>
        <taxon>Chitinophagales</taxon>
        <taxon>Chitinophagaceae</taxon>
        <taxon>Ferruginibacter</taxon>
    </lineage>
</organism>
<dbReference type="Gene3D" id="3.90.75.20">
    <property type="match status" value="1"/>
</dbReference>
<dbReference type="InterPro" id="IPR044925">
    <property type="entry name" value="His-Me_finger_sf"/>
</dbReference>
<comment type="caution">
    <text evidence="2">The sequence shown here is derived from an EMBL/GenBank/DDBJ whole genome shotgun (WGS) entry which is preliminary data.</text>
</comment>
<feature type="domain" description="HNH nuclease" evidence="1">
    <location>
        <begin position="140"/>
        <end position="183"/>
    </location>
</feature>
<dbReference type="EC" id="3.1.-.-" evidence="2"/>